<dbReference type="AlphaFoldDB" id="A0A3S5CUG3"/>
<dbReference type="OrthoDB" id="6287720at2759"/>
<reference evidence="1" key="1">
    <citation type="submission" date="2018-11" db="EMBL/GenBank/DDBJ databases">
        <authorList>
            <consortium name="Pathogen Informatics"/>
        </authorList>
    </citation>
    <scope>NUCLEOTIDE SEQUENCE</scope>
</reference>
<sequence length="204" mass="20191">MNPSSAHHPPSAPNSIATVTSFISGTNTTPALSFSCSSANSGPGVSSLIAYTNSSSNTVCATTASLTRCGPLLFTIAPASVTTTGTFVSGAAGLGYSTITPSVATLSTAPTAVITTISNVSSCNTTNTTSGSGIVPSGIGLAAVDIAPLSVSPGLQSSNRSPTRTLYVAGLTVGPTGPVTADQLRLAFRKFGEIIVSFILSLCV</sequence>
<accession>A0A3S5CUG3</accession>
<comment type="caution">
    <text evidence="1">The sequence shown here is derived from an EMBL/GenBank/DDBJ whole genome shotgun (WGS) entry which is preliminary data.</text>
</comment>
<evidence type="ECO:0000313" key="1">
    <source>
        <dbReference type="EMBL" id="VEL37967.1"/>
    </source>
</evidence>
<dbReference type="Proteomes" id="UP000784294">
    <property type="component" value="Unassembled WGS sequence"/>
</dbReference>
<protein>
    <submittedName>
        <fullName evidence="1">Uncharacterized protein</fullName>
    </submittedName>
</protein>
<organism evidence="1 2">
    <name type="scientific">Protopolystoma xenopodis</name>
    <dbReference type="NCBI Taxonomy" id="117903"/>
    <lineage>
        <taxon>Eukaryota</taxon>
        <taxon>Metazoa</taxon>
        <taxon>Spiralia</taxon>
        <taxon>Lophotrochozoa</taxon>
        <taxon>Platyhelminthes</taxon>
        <taxon>Monogenea</taxon>
        <taxon>Polyopisthocotylea</taxon>
        <taxon>Polystomatidea</taxon>
        <taxon>Polystomatidae</taxon>
        <taxon>Protopolystoma</taxon>
    </lineage>
</organism>
<dbReference type="EMBL" id="CAAALY010256473">
    <property type="protein sequence ID" value="VEL37967.1"/>
    <property type="molecule type" value="Genomic_DNA"/>
</dbReference>
<name>A0A3S5CUG3_9PLAT</name>
<keyword evidence="2" id="KW-1185">Reference proteome</keyword>
<evidence type="ECO:0000313" key="2">
    <source>
        <dbReference type="Proteomes" id="UP000784294"/>
    </source>
</evidence>
<gene>
    <name evidence="1" type="ORF">PXEA_LOCUS31407</name>
</gene>
<proteinExistence type="predicted"/>